<proteinExistence type="predicted"/>
<reference evidence="2" key="1">
    <citation type="submission" date="2020-10" db="EMBL/GenBank/DDBJ databases">
        <authorList>
            <person name="Gilroy R."/>
        </authorList>
    </citation>
    <scope>NUCLEOTIDE SEQUENCE</scope>
    <source>
        <strain evidence="2">CHK123-3438</strain>
    </source>
</reference>
<reference evidence="2" key="2">
    <citation type="journal article" date="2021" name="PeerJ">
        <title>Extensive microbial diversity within the chicken gut microbiome revealed by metagenomics and culture.</title>
        <authorList>
            <person name="Gilroy R."/>
            <person name="Ravi A."/>
            <person name="Getino M."/>
            <person name="Pursley I."/>
            <person name="Horton D.L."/>
            <person name="Alikhan N.F."/>
            <person name="Baker D."/>
            <person name="Gharbi K."/>
            <person name="Hall N."/>
            <person name="Watson M."/>
            <person name="Adriaenssens E.M."/>
            <person name="Foster-Nyarko E."/>
            <person name="Jarju S."/>
            <person name="Secka A."/>
            <person name="Antonio M."/>
            <person name="Oren A."/>
            <person name="Chaudhuri R.R."/>
            <person name="La Ragione R."/>
            <person name="Hildebrand F."/>
            <person name="Pallen M.J."/>
        </authorList>
    </citation>
    <scope>NUCLEOTIDE SEQUENCE</scope>
    <source>
        <strain evidence="2">CHK123-3438</strain>
    </source>
</reference>
<name>A0A9D1KFM6_9FIRM</name>
<comment type="caution">
    <text evidence="2">The sequence shown here is derived from an EMBL/GenBank/DDBJ whole genome shotgun (WGS) entry which is preliminary data.</text>
</comment>
<feature type="transmembrane region" description="Helical" evidence="1">
    <location>
        <begin position="43"/>
        <end position="60"/>
    </location>
</feature>
<gene>
    <name evidence="2" type="ORF">IAB60_04935</name>
</gene>
<feature type="transmembrane region" description="Helical" evidence="1">
    <location>
        <begin position="170"/>
        <end position="195"/>
    </location>
</feature>
<sequence length="284" mass="30164">MEKQYQYSSPGERFCSEWKIYVLAFVFIVIADSIGQINIPLGAGRFILFPIFYSLILGVLSGPQAAKIISSKQVKAASKLVIVAICPFIAKLGINAGASLETVLSAGPALILQEFGNLGTIFLSLPLALLLGLKREAVGATHSINRESNLALITDIYGPDSPETRGSLSIYVVGGMVGTIYFGFMVSVIAALGIFHPFALAMSSGAGAGIMMASATASLTAIFPEMAEQIAALASASETLSGIDGIYMTIFIGLPLCNWLYKVLEPKIRPFALKSKEEKVLEES</sequence>
<feature type="transmembrane region" description="Helical" evidence="1">
    <location>
        <begin position="201"/>
        <end position="223"/>
    </location>
</feature>
<feature type="transmembrane region" description="Helical" evidence="1">
    <location>
        <begin position="80"/>
        <end position="98"/>
    </location>
</feature>
<keyword evidence="1" id="KW-0472">Membrane</keyword>
<evidence type="ECO:0000256" key="1">
    <source>
        <dbReference type="SAM" id="Phobius"/>
    </source>
</evidence>
<dbReference type="Pfam" id="PF11299">
    <property type="entry name" value="DUF3100"/>
    <property type="match status" value="1"/>
</dbReference>
<keyword evidence="1" id="KW-1133">Transmembrane helix</keyword>
<protein>
    <submittedName>
        <fullName evidence="2">DUF3100 domain-containing protein</fullName>
    </submittedName>
</protein>
<dbReference type="EMBL" id="DVKS01000081">
    <property type="protein sequence ID" value="HIT41441.1"/>
    <property type="molecule type" value="Genomic_DNA"/>
</dbReference>
<dbReference type="Proteomes" id="UP000886860">
    <property type="component" value="Unassembled WGS sequence"/>
</dbReference>
<accession>A0A9D1KFM6</accession>
<keyword evidence="1" id="KW-0812">Transmembrane</keyword>
<feature type="transmembrane region" description="Helical" evidence="1">
    <location>
        <begin position="110"/>
        <end position="133"/>
    </location>
</feature>
<feature type="transmembrane region" description="Helical" evidence="1">
    <location>
        <begin position="20"/>
        <end position="37"/>
    </location>
</feature>
<dbReference type="AlphaFoldDB" id="A0A9D1KFM6"/>
<evidence type="ECO:0000313" key="2">
    <source>
        <dbReference type="EMBL" id="HIT41441.1"/>
    </source>
</evidence>
<evidence type="ECO:0000313" key="3">
    <source>
        <dbReference type="Proteomes" id="UP000886860"/>
    </source>
</evidence>
<dbReference type="InterPro" id="IPR021450">
    <property type="entry name" value="DUF3100"/>
</dbReference>
<organism evidence="2 3">
    <name type="scientific">Candidatus Caccovicinus merdipullorum</name>
    <dbReference type="NCBI Taxonomy" id="2840724"/>
    <lineage>
        <taxon>Bacteria</taxon>
        <taxon>Bacillati</taxon>
        <taxon>Bacillota</taxon>
        <taxon>Clostridia</taxon>
        <taxon>Eubacteriales</taxon>
        <taxon>Candidatus Caccovicinus</taxon>
    </lineage>
</organism>